<keyword evidence="2" id="KW-0472">Membrane</keyword>
<keyword evidence="2" id="KW-0812">Transmembrane</keyword>
<gene>
    <name evidence="3" type="ORF">FC84_GL000298</name>
</gene>
<feature type="transmembrane region" description="Helical" evidence="2">
    <location>
        <begin position="102"/>
        <end position="120"/>
    </location>
</feature>
<name>A0A0R2BTL3_9LACO</name>
<dbReference type="InterPro" id="IPR058112">
    <property type="entry name" value="CD3337_EF1877-like"/>
</dbReference>
<feature type="transmembrane region" description="Helical" evidence="2">
    <location>
        <begin position="330"/>
        <end position="353"/>
    </location>
</feature>
<feature type="region of interest" description="Disordered" evidence="1">
    <location>
        <begin position="506"/>
        <end position="662"/>
    </location>
</feature>
<feature type="compositionally biased region" description="Basic residues" evidence="1">
    <location>
        <begin position="647"/>
        <end position="662"/>
    </location>
</feature>
<keyword evidence="4" id="KW-1185">Reference proteome</keyword>
<feature type="region of interest" description="Disordered" evidence="1">
    <location>
        <begin position="480"/>
        <end position="499"/>
    </location>
</feature>
<accession>A0A0R2BTL3</accession>
<comment type="caution">
    <text evidence="3">The sequence shown here is derived from an EMBL/GenBank/DDBJ whole genome shotgun (WGS) entry which is preliminary data.</text>
</comment>
<evidence type="ECO:0000313" key="4">
    <source>
        <dbReference type="Proteomes" id="UP000051813"/>
    </source>
</evidence>
<dbReference type="EMBL" id="AYYK01000009">
    <property type="protein sequence ID" value="KRM78819.1"/>
    <property type="molecule type" value="Genomic_DNA"/>
</dbReference>
<feature type="transmembrane region" description="Helical" evidence="2">
    <location>
        <begin position="265"/>
        <end position="290"/>
    </location>
</feature>
<keyword evidence="2" id="KW-1133">Transmembrane helix</keyword>
<feature type="transmembrane region" description="Helical" evidence="2">
    <location>
        <begin position="42"/>
        <end position="66"/>
    </location>
</feature>
<dbReference type="PATRIC" id="fig|1423738.3.peg.304"/>
<feature type="region of interest" description="Disordered" evidence="1">
    <location>
        <begin position="421"/>
        <end position="462"/>
    </location>
</feature>
<feature type="compositionally biased region" description="Polar residues" evidence="1">
    <location>
        <begin position="615"/>
        <end position="641"/>
    </location>
</feature>
<feature type="transmembrane region" description="Helical" evidence="2">
    <location>
        <begin position="359"/>
        <end position="377"/>
    </location>
</feature>
<dbReference type="Proteomes" id="UP000051813">
    <property type="component" value="Unassembled WGS sequence"/>
</dbReference>
<feature type="compositionally biased region" description="Basic and acidic residues" evidence="1">
    <location>
        <begin position="598"/>
        <end position="613"/>
    </location>
</feature>
<feature type="compositionally biased region" description="Polar residues" evidence="1">
    <location>
        <begin position="569"/>
        <end position="580"/>
    </location>
</feature>
<feature type="transmembrane region" description="Helical" evidence="2">
    <location>
        <begin position="132"/>
        <end position="151"/>
    </location>
</feature>
<organism evidence="3 4">
    <name type="scientific">Lapidilactobacillus dextrinicus DSM 20335</name>
    <dbReference type="NCBI Taxonomy" id="1423738"/>
    <lineage>
        <taxon>Bacteria</taxon>
        <taxon>Bacillati</taxon>
        <taxon>Bacillota</taxon>
        <taxon>Bacilli</taxon>
        <taxon>Lactobacillales</taxon>
        <taxon>Lactobacillaceae</taxon>
        <taxon>Lapidilactobacillus</taxon>
    </lineage>
</organism>
<dbReference type="NCBIfam" id="NF046089">
    <property type="entry name" value="CD3337_EF1877"/>
    <property type="match status" value="1"/>
</dbReference>
<protein>
    <submittedName>
        <fullName evidence="3">Conjugative transposon protein</fullName>
    </submittedName>
</protein>
<feature type="compositionally biased region" description="Basic and acidic residues" evidence="1">
    <location>
        <begin position="427"/>
        <end position="453"/>
    </location>
</feature>
<dbReference type="STRING" id="1423738.FC84_GL000298"/>
<feature type="transmembrane region" description="Helical" evidence="2">
    <location>
        <begin position="296"/>
        <end position="318"/>
    </location>
</feature>
<evidence type="ECO:0000256" key="2">
    <source>
        <dbReference type="SAM" id="Phobius"/>
    </source>
</evidence>
<dbReference type="AlphaFoldDB" id="A0A0R2BTL3"/>
<sequence>MNANNEFSKYPVNNYQLDYFVDSSWDWLPWNWGDGIGKSVMYAVYAITNFLWLVSVYLSYATGYLIQQAYSLDFIKDTTDAIGQNIQNLAGVSPSGFSTDGFYPGMLLLLIIILGIYVTYTGLLKRETSKAISAIVNFVVIFITSASFIAYSPDYISKINEFSSDMSTSALNIGSKMMMSNATATSENGVNAIRNTLFNIQVKQPWTLLQFGDSDTNKIGEKRIDELVKTDPFEKKGKARTELVKSEIEEKDNDNLSAVKTINRLGVTTFVIIFNVIITIFVFMLVAIMIFSQILFIIYSIFLPISCLLAMIPGFNSMMKNTIMKLFNAIMMRAGITLVLTMAFCISTMIYSLSATTPFFLVAFLQIVTFGGIWFKLSDLMGMMQLKSSDSQSGARQLAHRGQRAFRNIASGAVMGGVVSRSMQKAHQKERSKEKAPQIEQKSKNVMPKKENRPINPVEKLGRKIGNTLDTKQKITDQAKKATENIVNTPTNAKYNLHQGKKSIKHGVNDFKNGITKQRSDNQTQREQAQKKRREQLATRKLAINPSPKKFTQEASTIRPMPSVRKLKQLQSSTEKQPTVNLKRPLQKYKIKQPTQEPIKRSTTDHQLSEKKSAKNNSLETTSKQRSATNKPKSPQLVQHQKLTRPQAKKYQIKASKRGGPK</sequence>
<reference evidence="3 4" key="1">
    <citation type="journal article" date="2015" name="Genome Announc.">
        <title>Expanding the biotechnology potential of lactobacilli through comparative genomics of 213 strains and associated genera.</title>
        <authorList>
            <person name="Sun Z."/>
            <person name="Harris H.M."/>
            <person name="McCann A."/>
            <person name="Guo C."/>
            <person name="Argimon S."/>
            <person name="Zhang W."/>
            <person name="Yang X."/>
            <person name="Jeffery I.B."/>
            <person name="Cooney J.C."/>
            <person name="Kagawa T.F."/>
            <person name="Liu W."/>
            <person name="Song Y."/>
            <person name="Salvetti E."/>
            <person name="Wrobel A."/>
            <person name="Rasinkangas P."/>
            <person name="Parkhill J."/>
            <person name="Rea M.C."/>
            <person name="O'Sullivan O."/>
            <person name="Ritari J."/>
            <person name="Douillard F.P."/>
            <person name="Paul Ross R."/>
            <person name="Yang R."/>
            <person name="Briner A.E."/>
            <person name="Felis G.E."/>
            <person name="de Vos W.M."/>
            <person name="Barrangou R."/>
            <person name="Klaenhammer T.R."/>
            <person name="Caufield P.W."/>
            <person name="Cui Y."/>
            <person name="Zhang H."/>
            <person name="O'Toole P.W."/>
        </authorList>
    </citation>
    <scope>NUCLEOTIDE SEQUENCE [LARGE SCALE GENOMIC DNA]</scope>
    <source>
        <strain evidence="3 4">DSM 20335</strain>
    </source>
</reference>
<proteinExistence type="predicted"/>
<feature type="compositionally biased region" description="Polar residues" evidence="1">
    <location>
        <begin position="485"/>
        <end position="494"/>
    </location>
</feature>
<evidence type="ECO:0000313" key="3">
    <source>
        <dbReference type="EMBL" id="KRM78819.1"/>
    </source>
</evidence>
<evidence type="ECO:0000256" key="1">
    <source>
        <dbReference type="SAM" id="MobiDB-lite"/>
    </source>
</evidence>